<keyword evidence="9" id="KW-0378">Hydrolase</keyword>
<comment type="caution">
    <text evidence="13">The sequence shown here is derived from an EMBL/GenBank/DDBJ whole genome shotgun (WGS) entry which is preliminary data.</text>
</comment>
<evidence type="ECO:0000256" key="2">
    <source>
        <dbReference type="ARBA" id="ARBA00022535"/>
    </source>
</evidence>
<keyword evidence="2" id="KW-0140">cGMP</keyword>
<dbReference type="Gene3D" id="3.30.70.1230">
    <property type="entry name" value="Nucleotide cyclase"/>
    <property type="match status" value="1"/>
</dbReference>
<feature type="binding site" evidence="8">
    <location>
        <position position="379"/>
    </location>
    <ligand>
        <name>Zn(2+)</name>
        <dbReference type="ChEBI" id="CHEBI:29105"/>
        <label>1</label>
    </ligand>
</feature>
<dbReference type="CDD" id="cd07302">
    <property type="entry name" value="CHD"/>
    <property type="match status" value="1"/>
</dbReference>
<keyword evidence="14" id="KW-1185">Reference proteome</keyword>
<dbReference type="GO" id="GO:0016787">
    <property type="term" value="F:hydrolase activity"/>
    <property type="evidence" value="ECO:0007669"/>
    <property type="project" value="UniProtKB-KW"/>
</dbReference>
<name>A0ABD3NKL2_9STRA</name>
<evidence type="ECO:0000256" key="3">
    <source>
        <dbReference type="ARBA" id="ARBA00022692"/>
    </source>
</evidence>
<dbReference type="GO" id="GO:0046872">
    <property type="term" value="F:metal ion binding"/>
    <property type="evidence" value="ECO:0007669"/>
    <property type="project" value="UniProtKB-KW"/>
</dbReference>
<keyword evidence="4 10" id="KW-1133">Transmembrane helix</keyword>
<dbReference type="EC" id="3.1.4.-" evidence="9"/>
<dbReference type="SUPFAM" id="SSF109604">
    <property type="entry name" value="HD-domain/PDEase-like"/>
    <property type="match status" value="1"/>
</dbReference>
<evidence type="ECO:0000256" key="6">
    <source>
        <dbReference type="PIRSR" id="PIRSR623088-1"/>
    </source>
</evidence>
<keyword evidence="5 10" id="KW-0472">Membrane</keyword>
<comment type="subcellular location">
    <subcellularLocation>
        <location evidence="1">Membrane</location>
        <topology evidence="1">Multi-pass membrane protein</topology>
    </subcellularLocation>
</comment>
<dbReference type="Pfam" id="PF00520">
    <property type="entry name" value="Ion_trans"/>
    <property type="match status" value="1"/>
</dbReference>
<dbReference type="InterPro" id="IPR005821">
    <property type="entry name" value="Ion_trans_dom"/>
</dbReference>
<proteinExistence type="inferred from homology"/>
<feature type="transmembrane region" description="Helical" evidence="10">
    <location>
        <begin position="700"/>
        <end position="721"/>
    </location>
</feature>
<dbReference type="PROSITE" id="PS50125">
    <property type="entry name" value="GUANYLATE_CYCLASE_2"/>
    <property type="match status" value="1"/>
</dbReference>
<keyword evidence="3 10" id="KW-0812">Transmembrane</keyword>
<dbReference type="SMART" id="SM00471">
    <property type="entry name" value="HDc"/>
    <property type="match status" value="1"/>
</dbReference>
<evidence type="ECO:0000256" key="4">
    <source>
        <dbReference type="ARBA" id="ARBA00022989"/>
    </source>
</evidence>
<feature type="transmembrane region" description="Helical" evidence="10">
    <location>
        <begin position="741"/>
        <end position="768"/>
    </location>
</feature>
<dbReference type="Pfam" id="PF00211">
    <property type="entry name" value="Guanylate_cyc"/>
    <property type="match status" value="1"/>
</dbReference>
<dbReference type="Pfam" id="PF01590">
    <property type="entry name" value="GAF"/>
    <property type="match status" value="1"/>
</dbReference>
<evidence type="ECO:0000256" key="9">
    <source>
        <dbReference type="RuleBase" id="RU363067"/>
    </source>
</evidence>
<dbReference type="InterPro" id="IPR029787">
    <property type="entry name" value="Nucleotide_cyclase"/>
</dbReference>
<dbReference type="SUPFAM" id="SSF81324">
    <property type="entry name" value="Voltage-gated potassium channels"/>
    <property type="match status" value="1"/>
</dbReference>
<feature type="binding site" evidence="8">
    <location>
        <position position="378"/>
    </location>
    <ligand>
        <name>Zn(2+)</name>
        <dbReference type="ChEBI" id="CHEBI:29105"/>
        <label>1</label>
    </ligand>
</feature>
<dbReference type="InterPro" id="IPR003018">
    <property type="entry name" value="GAF"/>
</dbReference>
<protein>
    <recommendedName>
        <fullName evidence="9">Phosphodiesterase</fullName>
        <ecNumber evidence="9">3.1.4.-</ecNumber>
    </recommendedName>
</protein>
<dbReference type="InterPro" id="IPR001054">
    <property type="entry name" value="A/G_cyclase"/>
</dbReference>
<feature type="domain" description="PDEase" evidence="12">
    <location>
        <begin position="256"/>
        <end position="579"/>
    </location>
</feature>
<feature type="active site" description="Proton donor" evidence="6">
    <location>
        <position position="338"/>
    </location>
</feature>
<accession>A0ABD3NKL2</accession>
<reference evidence="13 14" key="1">
    <citation type="submission" date="2024-10" db="EMBL/GenBank/DDBJ databases">
        <title>Updated reference genomes for cyclostephanoid diatoms.</title>
        <authorList>
            <person name="Roberts W.R."/>
            <person name="Alverson A.J."/>
        </authorList>
    </citation>
    <scope>NUCLEOTIDE SEQUENCE [LARGE SCALE GENOMIC DNA]</scope>
    <source>
        <strain evidence="13 14">AJA010-31</strain>
    </source>
</reference>
<feature type="transmembrane region" description="Helical" evidence="10">
    <location>
        <begin position="972"/>
        <end position="993"/>
    </location>
</feature>
<dbReference type="SUPFAM" id="SSF55781">
    <property type="entry name" value="GAF domain-like"/>
    <property type="match status" value="1"/>
</dbReference>
<gene>
    <name evidence="13" type="ORF">ACHAWO_007834</name>
</gene>
<feature type="binding site" evidence="8">
    <location>
        <position position="379"/>
    </location>
    <ligand>
        <name>Zn(2+)</name>
        <dbReference type="ChEBI" id="CHEBI:29105"/>
        <label>2</label>
    </ligand>
</feature>
<keyword evidence="8 9" id="KW-0479">Metal-binding</keyword>
<evidence type="ECO:0000256" key="10">
    <source>
        <dbReference type="SAM" id="Phobius"/>
    </source>
</evidence>
<comment type="cofactor">
    <cofactor evidence="9">
        <name>a divalent metal cation</name>
        <dbReference type="ChEBI" id="CHEBI:60240"/>
    </cofactor>
    <text evidence="9">Binds 2 divalent metal cations per subunit. Site 1 may preferentially bind zinc ions, while site 2 has a preference for magnesium and/or manganese ions.</text>
</comment>
<dbReference type="InterPro" id="IPR029016">
    <property type="entry name" value="GAF-like_dom_sf"/>
</dbReference>
<feature type="transmembrane region" description="Helical" evidence="10">
    <location>
        <begin position="874"/>
        <end position="892"/>
    </location>
</feature>
<feature type="binding site" evidence="7">
    <location>
        <position position="535"/>
    </location>
    <ligand>
        <name>AMP</name>
        <dbReference type="ChEBI" id="CHEBI:456215"/>
    </ligand>
</feature>
<dbReference type="Gene3D" id="1.20.120.350">
    <property type="entry name" value="Voltage-gated potassium channels. Chain C"/>
    <property type="match status" value="1"/>
</dbReference>
<dbReference type="Pfam" id="PF00233">
    <property type="entry name" value="PDEase_I"/>
    <property type="match status" value="1"/>
</dbReference>
<evidence type="ECO:0000256" key="8">
    <source>
        <dbReference type="PIRSR" id="PIRSR623088-3"/>
    </source>
</evidence>
<dbReference type="EMBL" id="JALLPJ020001099">
    <property type="protein sequence ID" value="KAL3776418.1"/>
    <property type="molecule type" value="Genomic_DNA"/>
</dbReference>
<dbReference type="PANTHER" id="PTHR43336:SF3">
    <property type="entry name" value="GUANYLATE CYCLASE DOMAIN-CONTAINING PROTEIN"/>
    <property type="match status" value="1"/>
</dbReference>
<dbReference type="PRINTS" id="PR00387">
    <property type="entry name" value="PDIESTERASE1"/>
</dbReference>
<evidence type="ECO:0000256" key="7">
    <source>
        <dbReference type="PIRSR" id="PIRSR623088-2"/>
    </source>
</evidence>
<feature type="domain" description="Guanylate cyclase" evidence="11">
    <location>
        <begin position="1085"/>
        <end position="1240"/>
    </location>
</feature>
<dbReference type="SMART" id="SM00065">
    <property type="entry name" value="GAF"/>
    <property type="match status" value="1"/>
</dbReference>
<dbReference type="GO" id="GO:0016020">
    <property type="term" value="C:membrane"/>
    <property type="evidence" value="ECO:0007669"/>
    <property type="project" value="UniProtKB-SubCell"/>
</dbReference>
<feature type="binding site" evidence="8">
    <location>
        <position position="342"/>
    </location>
    <ligand>
        <name>Zn(2+)</name>
        <dbReference type="ChEBI" id="CHEBI:29105"/>
        <label>1</label>
    </ligand>
</feature>
<dbReference type="InterPro" id="IPR027359">
    <property type="entry name" value="Volt_channel_dom_sf"/>
</dbReference>
<dbReference type="InterPro" id="IPR023174">
    <property type="entry name" value="PDEase_CS"/>
</dbReference>
<organism evidence="13 14">
    <name type="scientific">Cyclotella atomus</name>
    <dbReference type="NCBI Taxonomy" id="382360"/>
    <lineage>
        <taxon>Eukaryota</taxon>
        <taxon>Sar</taxon>
        <taxon>Stramenopiles</taxon>
        <taxon>Ochrophyta</taxon>
        <taxon>Bacillariophyta</taxon>
        <taxon>Coscinodiscophyceae</taxon>
        <taxon>Thalassiosirophycidae</taxon>
        <taxon>Stephanodiscales</taxon>
        <taxon>Stephanodiscaceae</taxon>
        <taxon>Cyclotella</taxon>
    </lineage>
</organism>
<sequence length="1402" mass="157584">MRKSQVSPMRESFLTGQDENKQYSNSRVGRASVKGMLNSIRLSSINIDKFDQALSPDFASGFEESVDCFAEITTKAAALLDAEKCFLFIKDENEQKLYTFIADTEGEHIRATKPIDRGIAGTILSEPTGYTANKAHQSDRWSEELDELPGFVTNSYLAWPIWDFSSCKCIGVVEFRNKSGGMSSFSPADSQFARIIALQLGHAIIHYKQQELIAGHTEAINKAYEKNFDQGETIDFSSGTEFDNNRKAVSFSPNPRATSQMKIAKQPSLFDARRSSVSISDRAWDYDVFLQSEEDLVMHAIDIFDERGLFSRFSIPMTTFVNFVGEIKQGYDKSSPYHNHYHAFDVMHVCYLLMTKCRADEYLESFNTLSILVAALAHDLGHDGYNNAFHQNTDSDLAVTYNGISILENYSAAYLFRILRKQENNIFARLDAEEMTKMRTRLIDMILDTDAKNHFMLMTRFKHGLEMKKLSRGLLSSMILHVSDVSNPARPGSVARKFAYAVQKEFFRQGDKERELGITQTPFMDREFENLPRMQVAFIDAVVHPVFRLLADFLPLVEAKCIKSIQLNRAFWHNMLHRGILKTDDIISFLETQKRGDSFILPAIEGSGASECEDEEGNDHAVPIPGIPADATKNHGESDARRASLISISTAIPKAYNDPELGYTDHGRDSIAKPRRSFRYSMVESSGGCLRRAHRTMSSFLDSPAFQILTFLATLYALFAFDLNAAVGEKESDGVFDQVTLVVLVIFLIELLLNLICVSGYIQFFFWLDLVASVSLYLEISFLVQMGPELGDADDFALAKAGRAAKAGARAGRLASILRVIRLVKVFKLAKWALERLTKKDKRESTSKDDLENELHFSMSVIGRRMTESITKKVIIAVVLMLIMFSATDVNYTPDARQFQLDTIAEFPETTLIESFLDSHDNIIAFSAPGYEYKDQDRIDALRATEILMLNSTVNEFTTASFDVSEDIETQAWYSLLITSFVTLLLATMGLLFSRDAYKMVIHPIEKMKHTVQHLSENPLLHLERIKKRNSSESTETDMLAQAITKMAALLQVGFGSAGAEIIAKNLSDMGELNPMIPGVRVNAIFGFCDIRDFTFATEGLQQDVMIFVNKIARIAHTHVVESGGHPNKNIGDAFLLVWKLKSGKNTNSSGDLQKEMYDSALNCVQNIIHDLKQAGSIGSFLHDDMSGMSPAWASSLESYKVAMGFGLHKGWAIEGAIGSKLKIDASYLSPHVNLASRLEAATKQYSVNLLMSDAFFGGLSGSLQSTCRRCDKVIFKGSTEPMVIYVQDTEPLAMLVNPPRNHDHLLELTTWDDKTDKAYYGLINDAKSKLCSERELVQREVYDALFNSYLDRDWNRCKIFCHLWMEKFPGDPVVICMVNHLSKYNFHCPESWPGFHALSEK</sequence>
<dbReference type="PROSITE" id="PS51845">
    <property type="entry name" value="PDEASE_I_2"/>
    <property type="match status" value="1"/>
</dbReference>
<feature type="binding site" evidence="8">
    <location>
        <position position="484"/>
    </location>
    <ligand>
        <name>Zn(2+)</name>
        <dbReference type="ChEBI" id="CHEBI:29105"/>
        <label>1</label>
    </ligand>
</feature>
<evidence type="ECO:0000259" key="11">
    <source>
        <dbReference type="PROSITE" id="PS50125"/>
    </source>
</evidence>
<dbReference type="PROSITE" id="PS00126">
    <property type="entry name" value="PDEASE_I_1"/>
    <property type="match status" value="1"/>
</dbReference>
<evidence type="ECO:0000256" key="5">
    <source>
        <dbReference type="ARBA" id="ARBA00023136"/>
    </source>
</evidence>
<dbReference type="InterPro" id="IPR003607">
    <property type="entry name" value="HD/PDEase_dom"/>
</dbReference>
<dbReference type="Proteomes" id="UP001530400">
    <property type="component" value="Unassembled WGS sequence"/>
</dbReference>
<evidence type="ECO:0000313" key="14">
    <source>
        <dbReference type="Proteomes" id="UP001530400"/>
    </source>
</evidence>
<dbReference type="CDD" id="cd00077">
    <property type="entry name" value="HDc"/>
    <property type="match status" value="1"/>
</dbReference>
<dbReference type="PANTHER" id="PTHR43336">
    <property type="entry name" value="OXYGEN SENSOR HISTIDINE KINASE RESPONSE REGULATOR DEVS/DOSS"/>
    <property type="match status" value="1"/>
</dbReference>
<dbReference type="Gene3D" id="1.10.1300.10">
    <property type="entry name" value="3'5'-cyclic nucleotide phosphodiesterase, catalytic domain"/>
    <property type="match status" value="1"/>
</dbReference>
<evidence type="ECO:0000256" key="1">
    <source>
        <dbReference type="ARBA" id="ARBA00004141"/>
    </source>
</evidence>
<feature type="binding site" evidence="7">
    <location>
        <position position="484"/>
    </location>
    <ligand>
        <name>AMP</name>
        <dbReference type="ChEBI" id="CHEBI:456215"/>
    </ligand>
</feature>
<feature type="binding site" evidence="7">
    <location>
        <begin position="338"/>
        <end position="342"/>
    </location>
    <ligand>
        <name>AMP</name>
        <dbReference type="ChEBI" id="CHEBI:456215"/>
    </ligand>
</feature>
<dbReference type="InterPro" id="IPR023088">
    <property type="entry name" value="PDEase"/>
</dbReference>
<dbReference type="InterPro" id="IPR036971">
    <property type="entry name" value="PDEase_catalytic_dom_sf"/>
</dbReference>
<comment type="similarity">
    <text evidence="9">Belongs to the cyclic nucleotide phosphodiesterase family.</text>
</comment>
<feature type="binding site" evidence="7">
    <location>
        <position position="379"/>
    </location>
    <ligand>
        <name>AMP</name>
        <dbReference type="ChEBI" id="CHEBI:456215"/>
    </ligand>
</feature>
<dbReference type="Gene3D" id="3.30.450.40">
    <property type="match status" value="1"/>
</dbReference>
<evidence type="ECO:0000259" key="12">
    <source>
        <dbReference type="PROSITE" id="PS51845"/>
    </source>
</evidence>
<dbReference type="InterPro" id="IPR002073">
    <property type="entry name" value="PDEase_catalytic_dom"/>
</dbReference>
<dbReference type="SUPFAM" id="SSF55073">
    <property type="entry name" value="Nucleotide cyclase"/>
    <property type="match status" value="1"/>
</dbReference>
<evidence type="ECO:0000313" key="13">
    <source>
        <dbReference type="EMBL" id="KAL3776418.1"/>
    </source>
</evidence>